<gene>
    <name evidence="2" type="ORF">BYL167_LOCUS14774</name>
    <name evidence="3" type="ORF">GIL414_LOCUS24954</name>
</gene>
<reference evidence="2" key="1">
    <citation type="submission" date="2021-02" db="EMBL/GenBank/DDBJ databases">
        <authorList>
            <person name="Nowell W R."/>
        </authorList>
    </citation>
    <scope>NUCLEOTIDE SEQUENCE</scope>
</reference>
<evidence type="ECO:0000313" key="3">
    <source>
        <dbReference type="EMBL" id="CAF4280334.1"/>
    </source>
</evidence>
<dbReference type="EMBL" id="CAJOBJ010032341">
    <property type="protein sequence ID" value="CAF4280334.1"/>
    <property type="molecule type" value="Genomic_DNA"/>
</dbReference>
<accession>A0A8S2NYU1</accession>
<evidence type="ECO:0000313" key="4">
    <source>
        <dbReference type="Proteomes" id="UP000681967"/>
    </source>
</evidence>
<dbReference type="PANTHER" id="PTHR33173:SF2">
    <property type="entry name" value="MYND-TYPE DOMAIN-CONTAINING PROTEIN"/>
    <property type="match status" value="1"/>
</dbReference>
<evidence type="ECO:0000313" key="2">
    <source>
        <dbReference type="EMBL" id="CAF4020857.1"/>
    </source>
</evidence>
<dbReference type="AlphaFoldDB" id="A0A8S2NYU1"/>
<dbReference type="Proteomes" id="UP000681967">
    <property type="component" value="Unassembled WGS sequence"/>
</dbReference>
<dbReference type="Proteomes" id="UP000681720">
    <property type="component" value="Unassembled WGS sequence"/>
</dbReference>
<dbReference type="EMBL" id="CAJOBH010005333">
    <property type="protein sequence ID" value="CAF4020857.1"/>
    <property type="molecule type" value="Genomic_DNA"/>
</dbReference>
<proteinExistence type="predicted"/>
<protein>
    <submittedName>
        <fullName evidence="2">Uncharacterized protein</fullName>
    </submittedName>
</protein>
<dbReference type="PANTHER" id="PTHR33173">
    <property type="match status" value="1"/>
</dbReference>
<organism evidence="2 4">
    <name type="scientific">Rotaria magnacalcarata</name>
    <dbReference type="NCBI Taxonomy" id="392030"/>
    <lineage>
        <taxon>Eukaryota</taxon>
        <taxon>Metazoa</taxon>
        <taxon>Spiralia</taxon>
        <taxon>Gnathifera</taxon>
        <taxon>Rotifera</taxon>
        <taxon>Eurotatoria</taxon>
        <taxon>Bdelloidea</taxon>
        <taxon>Philodinida</taxon>
        <taxon>Philodinidae</taxon>
        <taxon>Rotaria</taxon>
    </lineage>
</organism>
<name>A0A8S2NYU1_9BILA</name>
<sequence>MNFLLPANALSLNGDSFYHIVEEYCGKKVLELLSFQLIDSSMNLIEIDDVFPILQFESDRTVPLKEILGISVKSKQDNYSFFIMPGIRLKLEKFIRSLRSLIPSIDSSSSSSSSSTTNALTISSELVQQYSFLVDLVYSLESNLLTNFSLDFLSNMISNATRSKSSFRYEQPIKDFATSMFILGGRCVYEFFRLNIPGSIPSLTSLRLIRTSSKCNFIEGEFQYDRLKDYVDWSQYKYVFCGEDSTSVVPKISYNTRSNYFVGFTLPLKNGFPCTRYFSTNSLGELETWYEQIDKSSLINIHVIQPTCPIGQVPPPPFLLTAYGTNSVFTGEDVLARWSRIFDSCMTQKIRVLGFSADCDPKQLKVMRESMGFFSRQPTDFEDHPNCFKISLLKVNHSIRSFRFRREKDYYYRSYLLFVVRRFHRSFVVCVVGNTPISKSQLFITVPCLFSLEMNAHSLTYLAVLVAEQKLSEDALNVSLFNSQMCESTFRAARSMSGPFSSVVNFSVNEFLQRVEKLALLQSIRWSSDCNMNNLVFPKHHKQSKNSTAAPSTSTTTITITEELLEKTVFNAYVQAKEILSGCEFSILDSSDELISFEDVNRIAYKKLTKSKCKISKKKTSASNKVEEEEEIENEYDDDDNNEEQHQLDKRYSENNTTNADEESMLIDELDFDVLPEVSSSTVNGMRIFDSIDNYQNESFFSVEVNGQKKYLHKQTANWYFSKTKPISSSDRLTRVQEKN</sequence>
<evidence type="ECO:0000256" key="1">
    <source>
        <dbReference type="SAM" id="MobiDB-lite"/>
    </source>
</evidence>
<feature type="compositionally biased region" description="Acidic residues" evidence="1">
    <location>
        <begin position="627"/>
        <end position="642"/>
    </location>
</feature>
<comment type="caution">
    <text evidence="2">The sequence shown here is derived from an EMBL/GenBank/DDBJ whole genome shotgun (WGS) entry which is preliminary data.</text>
</comment>
<feature type="region of interest" description="Disordered" evidence="1">
    <location>
        <begin position="619"/>
        <end position="659"/>
    </location>
</feature>
<feature type="compositionally biased region" description="Basic and acidic residues" evidence="1">
    <location>
        <begin position="643"/>
        <end position="653"/>
    </location>
</feature>